<name>A0A2C6BY30_9GAMM</name>
<dbReference type="Pfam" id="PF03797">
    <property type="entry name" value="Autotransporter"/>
    <property type="match status" value="1"/>
</dbReference>
<dbReference type="NCBIfam" id="TIGR01414">
    <property type="entry name" value="autotrans_barl"/>
    <property type="match status" value="1"/>
</dbReference>
<dbReference type="EMBL" id="CAADJA010000002">
    <property type="protein sequence ID" value="VFS47179.1"/>
    <property type="molecule type" value="Genomic_DNA"/>
</dbReference>
<dbReference type="Proteomes" id="UP000224974">
    <property type="component" value="Unassembled WGS sequence"/>
</dbReference>
<evidence type="ECO:0000313" key="7">
    <source>
        <dbReference type="Proteomes" id="UP000373449"/>
    </source>
</evidence>
<dbReference type="RefSeq" id="WP_029095292.1">
    <property type="nucleotide sequence ID" value="NZ_PDDX01000001.1"/>
</dbReference>
<feature type="compositionally biased region" description="Gly residues" evidence="1">
    <location>
        <begin position="410"/>
        <end position="437"/>
    </location>
</feature>
<evidence type="ECO:0000313" key="5">
    <source>
        <dbReference type="EMBL" id="VFS47179.1"/>
    </source>
</evidence>
<dbReference type="InterPro" id="IPR005546">
    <property type="entry name" value="Autotransporte_beta"/>
</dbReference>
<sequence length="743" mass="78657">MNTLKHFKKLKIASAISLSTLAIPVQAVMQLTGDVQLADKIYSEALQWTPDVSDDVLALSNVTIETDVDGIPGVSANMLNKNDIFISDSIIGSNKTGVHVGSSQDSTVNIKDSEINVGLGTLGQTFGVVLIGENSTLNIERSNITTYGGSAGTYAVHLLNSNASTVNISDSEITAHIEVANSEEVPSQHSTALYIHMTNDSIANLTNTTLNGNIWLTRLAYDNTVNVLGSRMVGNLLLTSQSDETAKLNHHTVNFDDSYLDGSIRFTAKGDGTLYKQDSQVNFTNGSHWKAAATSNIENISIIDSTIDITKATVNADNWYSKSSDLLVSGDSWLNITTGTGDMNVVIKSDGRGDGYDNREIINVANGDIAIAANEADLGAYKYKLVEQEGRWSLVRMVDDGSTDGSTDGSNGGDGGDGSHGGDGSNGGDGSHGGNGGNFVLSNSANAVLSSLAAPLASWNTQVNTVYDRLNSRMDSEGRNLWANYYGGTWAGEAELSSSFKQNINGLAMGVDKTLPISSGQATYGAAIMHDNSHLSDFDNRGSGGSTESTSVQAYGLLAMDNGMFYKGTVSAGQSRSRVHANSSDGAVSRGNYTQNLLGLTGQAGYRYQVTQDVYVAPYAQMNGYTASGADFSLDNGMQVNSDRYWSARGELGMEAGVKTQIAGMAVTPHVMMATGHEFVKDNDVGINGEAFSNSVDGSGYKFGGGVEAQLMKDLSAGVNVNYSRNRDIEQRFGVTAGVRYSF</sequence>
<reference evidence="5 7" key="3">
    <citation type="submission" date="2019-03" db="EMBL/GenBank/DDBJ databases">
        <authorList>
            <consortium name="Pathogen Informatics"/>
        </authorList>
    </citation>
    <scope>NUCLEOTIDE SEQUENCE [LARGE SCALE GENOMIC DNA]</scope>
    <source>
        <strain evidence="5 7">NCTC12282</strain>
    </source>
</reference>
<dbReference type="InterPro" id="IPR006315">
    <property type="entry name" value="OM_autotransptr_brl_dom"/>
</dbReference>
<keyword evidence="2" id="KW-0732">Signal</keyword>
<feature type="chain" id="PRO_5033301186" evidence="2">
    <location>
        <begin position="28"/>
        <end position="743"/>
    </location>
</feature>
<protein>
    <submittedName>
        <fullName evidence="4">Autotransporter outer membrane beta-barrel domain-containing protein</fullName>
    </submittedName>
    <submittedName>
        <fullName evidence="5">P.93</fullName>
    </submittedName>
</protein>
<dbReference type="PROSITE" id="PS51208">
    <property type="entry name" value="AUTOTRANSPORTER"/>
    <property type="match status" value="1"/>
</dbReference>
<dbReference type="InterPro" id="IPR036709">
    <property type="entry name" value="Autotransporte_beta_dom_sf"/>
</dbReference>
<organism evidence="4 6">
    <name type="scientific">Budvicia aquatica</name>
    <dbReference type="NCBI Taxonomy" id="82979"/>
    <lineage>
        <taxon>Bacteria</taxon>
        <taxon>Pseudomonadati</taxon>
        <taxon>Pseudomonadota</taxon>
        <taxon>Gammaproteobacteria</taxon>
        <taxon>Enterobacterales</taxon>
        <taxon>Budviciaceae</taxon>
        <taxon>Budvicia</taxon>
    </lineage>
</organism>
<evidence type="ECO:0000256" key="1">
    <source>
        <dbReference type="SAM" id="MobiDB-lite"/>
    </source>
</evidence>
<dbReference type="PANTHER" id="PTHR35037">
    <property type="entry name" value="C-TERMINAL REGION OF AIDA-LIKE PROTEIN"/>
    <property type="match status" value="1"/>
</dbReference>
<feature type="domain" description="Autotransporter" evidence="3">
    <location>
        <begin position="474"/>
        <end position="743"/>
    </location>
</feature>
<dbReference type="AlphaFoldDB" id="A0A2C6BY30"/>
<gene>
    <name evidence="5" type="primary">prn_3</name>
    <name evidence="4" type="ORF">CRN84_06725</name>
    <name evidence="5" type="ORF">NCTC12282_02114</name>
</gene>
<feature type="region of interest" description="Disordered" evidence="1">
    <location>
        <begin position="398"/>
        <end position="437"/>
    </location>
</feature>
<dbReference type="Gene3D" id="2.40.128.130">
    <property type="entry name" value="Autotransporter beta-domain"/>
    <property type="match status" value="1"/>
</dbReference>
<dbReference type="SMART" id="SM00869">
    <property type="entry name" value="Autotransporter"/>
    <property type="match status" value="1"/>
</dbReference>
<reference evidence="4" key="1">
    <citation type="submission" date="2017-09" db="EMBL/GenBank/DDBJ databases">
        <title>FDA dAtabase for Regulatory Grade micrObial Sequences (FDA-ARGOS): Supporting development and validation of Infectious Disease Dx tests.</title>
        <authorList>
            <person name="Minogue T."/>
            <person name="Wolcott M."/>
            <person name="Wasieloski L."/>
            <person name="Aguilar W."/>
            <person name="Moore D."/>
            <person name="Tallon L.J."/>
            <person name="Sadzewicz L."/>
            <person name="Ott S."/>
            <person name="Zhao X."/>
            <person name="Nagaraj S."/>
            <person name="Vavikolanu K."/>
            <person name="Aluvathingal J."/>
            <person name="Nadendla S."/>
            <person name="Sichtig H."/>
        </authorList>
    </citation>
    <scope>NUCLEOTIDE SEQUENCE</scope>
    <source>
        <strain evidence="4">FDAARGOS_387</strain>
    </source>
</reference>
<dbReference type="InterPro" id="IPR051551">
    <property type="entry name" value="Autotransporter_adhesion"/>
</dbReference>
<dbReference type="InterPro" id="IPR012332">
    <property type="entry name" value="Autotransporter_pectin_lyase_C"/>
</dbReference>
<dbReference type="PANTHER" id="PTHR35037:SF7">
    <property type="entry name" value="AUTOTRANSPORTER"/>
    <property type="match status" value="1"/>
</dbReference>
<reference evidence="6" key="2">
    <citation type="submission" date="2017-09" db="EMBL/GenBank/DDBJ databases">
        <title>FDA dAtabase for Regulatory Grade micrObial Sequences (FDA-ARGOS): Supporting development and validation of Infectious Disease Dx tests.</title>
        <authorList>
            <person name="Minogue T."/>
            <person name="Wolcott M."/>
            <person name="Wasieloski L."/>
            <person name="Aguilar W."/>
            <person name="Moore D."/>
            <person name="Tallon L."/>
            <person name="Sadzewicz L."/>
            <person name="Ott S."/>
            <person name="Zhao X."/>
            <person name="Nagaraj S."/>
            <person name="Vavikolanu K."/>
            <person name="Aluvathingal J."/>
            <person name="Nadendla S."/>
            <person name="Sichtig H."/>
        </authorList>
    </citation>
    <scope>NUCLEOTIDE SEQUENCE [LARGE SCALE GENOMIC DNA]</scope>
    <source>
        <strain evidence="6">FDAARGOS_387</strain>
    </source>
</reference>
<dbReference type="Proteomes" id="UP000373449">
    <property type="component" value="Unassembled WGS sequence"/>
</dbReference>
<dbReference type="SUPFAM" id="SSF103515">
    <property type="entry name" value="Autotransporter"/>
    <property type="match status" value="1"/>
</dbReference>
<dbReference type="OrthoDB" id="6056869at2"/>
<evidence type="ECO:0000313" key="4">
    <source>
        <dbReference type="EMBL" id="PHI29030.1"/>
    </source>
</evidence>
<accession>A0A2C6BY30</accession>
<dbReference type="EMBL" id="PDDX01000001">
    <property type="protein sequence ID" value="PHI29030.1"/>
    <property type="molecule type" value="Genomic_DNA"/>
</dbReference>
<evidence type="ECO:0000313" key="6">
    <source>
        <dbReference type="Proteomes" id="UP000224974"/>
    </source>
</evidence>
<evidence type="ECO:0000259" key="3">
    <source>
        <dbReference type="PROSITE" id="PS51208"/>
    </source>
</evidence>
<proteinExistence type="predicted"/>
<feature type="signal peptide" evidence="2">
    <location>
        <begin position="1"/>
        <end position="27"/>
    </location>
</feature>
<dbReference type="Gene3D" id="2.160.20.20">
    <property type="match status" value="1"/>
</dbReference>
<evidence type="ECO:0000256" key="2">
    <source>
        <dbReference type="SAM" id="SignalP"/>
    </source>
</evidence>
<keyword evidence="6" id="KW-1185">Reference proteome</keyword>
<dbReference type="STRING" id="1111728.GCA_000427805_02894"/>
<dbReference type="GO" id="GO:0019867">
    <property type="term" value="C:outer membrane"/>
    <property type="evidence" value="ECO:0007669"/>
    <property type="project" value="InterPro"/>
</dbReference>